<feature type="transmembrane region" description="Helical" evidence="10">
    <location>
        <begin position="168"/>
        <end position="185"/>
    </location>
</feature>
<gene>
    <name evidence="12" type="ORF">PMEA_00034711</name>
</gene>
<evidence type="ECO:0000256" key="3">
    <source>
        <dbReference type="ARBA" id="ARBA00022692"/>
    </source>
</evidence>
<accession>A0AAU9W7H3</accession>
<keyword evidence="4 10" id="KW-1133">Transmembrane helix</keyword>
<evidence type="ECO:0000256" key="5">
    <source>
        <dbReference type="ARBA" id="ARBA00023040"/>
    </source>
</evidence>
<dbReference type="GO" id="GO:0005886">
    <property type="term" value="C:plasma membrane"/>
    <property type="evidence" value="ECO:0007669"/>
    <property type="project" value="UniProtKB-SubCell"/>
</dbReference>
<dbReference type="SUPFAM" id="SSF81321">
    <property type="entry name" value="Family A G protein-coupled receptor-like"/>
    <property type="match status" value="1"/>
</dbReference>
<evidence type="ECO:0000256" key="10">
    <source>
        <dbReference type="SAM" id="Phobius"/>
    </source>
</evidence>
<keyword evidence="13" id="KW-1185">Reference proteome</keyword>
<feature type="domain" description="G-protein coupled receptors family 1 profile" evidence="11">
    <location>
        <begin position="39"/>
        <end position="186"/>
    </location>
</feature>
<keyword evidence="3 9" id="KW-0812">Transmembrane</keyword>
<comment type="subcellular location">
    <subcellularLocation>
        <location evidence="1">Cell membrane</location>
        <topology evidence="1">Multi-pass membrane protein</topology>
    </subcellularLocation>
</comment>
<keyword evidence="5 9" id="KW-0297">G-protein coupled receptor</keyword>
<dbReference type="GO" id="GO:0004930">
    <property type="term" value="F:G protein-coupled receptor activity"/>
    <property type="evidence" value="ECO:0007669"/>
    <property type="project" value="UniProtKB-KW"/>
</dbReference>
<evidence type="ECO:0000256" key="1">
    <source>
        <dbReference type="ARBA" id="ARBA00004651"/>
    </source>
</evidence>
<keyword evidence="7 9" id="KW-0675">Receptor</keyword>
<name>A0AAU9W7H3_9CNID</name>
<feature type="transmembrane region" description="Helical" evidence="10">
    <location>
        <begin position="103"/>
        <end position="122"/>
    </location>
</feature>
<sequence>LSSNAAANILLENQRNLVVLLAWIQGIILCALSPLITFGNAFVVYAVWRDPLKNLRSSPSNFILQSMAVADLLVGVVLSPLNAYLLLKIAIDKRIALPLHITYSLGTTLVGASLAHLMLLSIDRFCAVVTPLRYKAIITYRRVHQALVLVWCYFICFGIAAFLFENKVLIVGLVFGIHTAFLLDLT</sequence>
<dbReference type="InterPro" id="IPR017452">
    <property type="entry name" value="GPCR_Rhodpsn_7TM"/>
</dbReference>
<dbReference type="EMBL" id="CALNXJ010000009">
    <property type="protein sequence ID" value="CAH3104412.1"/>
    <property type="molecule type" value="Genomic_DNA"/>
</dbReference>
<dbReference type="PANTHER" id="PTHR24249:SF372">
    <property type="entry name" value="G-PROTEIN COUPLED RECEPTORS FAMILY 1 PROFILE DOMAIN-CONTAINING PROTEIN"/>
    <property type="match status" value="1"/>
</dbReference>
<dbReference type="Proteomes" id="UP001159428">
    <property type="component" value="Unassembled WGS sequence"/>
</dbReference>
<proteinExistence type="inferred from homology"/>
<feature type="non-terminal residue" evidence="12">
    <location>
        <position position="186"/>
    </location>
</feature>
<feature type="non-terminal residue" evidence="12">
    <location>
        <position position="1"/>
    </location>
</feature>
<keyword evidence="8 9" id="KW-0807">Transducer</keyword>
<evidence type="ECO:0000256" key="6">
    <source>
        <dbReference type="ARBA" id="ARBA00023136"/>
    </source>
</evidence>
<evidence type="ECO:0000256" key="9">
    <source>
        <dbReference type="RuleBase" id="RU000688"/>
    </source>
</evidence>
<feature type="transmembrane region" description="Helical" evidence="10">
    <location>
        <begin position="20"/>
        <end position="48"/>
    </location>
</feature>
<dbReference type="InterPro" id="IPR050569">
    <property type="entry name" value="TAAR"/>
</dbReference>
<dbReference type="Gene3D" id="1.20.1070.10">
    <property type="entry name" value="Rhodopsin 7-helix transmembrane proteins"/>
    <property type="match status" value="1"/>
</dbReference>
<dbReference type="PROSITE" id="PS00237">
    <property type="entry name" value="G_PROTEIN_RECEP_F1_1"/>
    <property type="match status" value="1"/>
</dbReference>
<protein>
    <recommendedName>
        <fullName evidence="11">G-protein coupled receptors family 1 profile domain-containing protein</fullName>
    </recommendedName>
</protein>
<dbReference type="InterPro" id="IPR000276">
    <property type="entry name" value="GPCR_Rhodpsn"/>
</dbReference>
<dbReference type="PROSITE" id="PS50262">
    <property type="entry name" value="G_PROTEIN_RECEP_F1_2"/>
    <property type="match status" value="1"/>
</dbReference>
<evidence type="ECO:0000256" key="4">
    <source>
        <dbReference type="ARBA" id="ARBA00022989"/>
    </source>
</evidence>
<dbReference type="Pfam" id="PF00001">
    <property type="entry name" value="7tm_1"/>
    <property type="match status" value="1"/>
</dbReference>
<feature type="transmembrane region" description="Helical" evidence="10">
    <location>
        <begin position="69"/>
        <end position="91"/>
    </location>
</feature>
<keyword evidence="2" id="KW-1003">Cell membrane</keyword>
<dbReference type="PRINTS" id="PR00237">
    <property type="entry name" value="GPCRRHODOPSN"/>
</dbReference>
<dbReference type="PANTHER" id="PTHR24249">
    <property type="entry name" value="HISTAMINE RECEPTOR-RELATED G-PROTEIN COUPLED RECEPTOR"/>
    <property type="match status" value="1"/>
</dbReference>
<reference evidence="12 13" key="1">
    <citation type="submission" date="2022-05" db="EMBL/GenBank/DDBJ databases">
        <authorList>
            <consortium name="Genoscope - CEA"/>
            <person name="William W."/>
        </authorList>
    </citation>
    <scope>NUCLEOTIDE SEQUENCE [LARGE SCALE GENOMIC DNA]</scope>
</reference>
<evidence type="ECO:0000256" key="2">
    <source>
        <dbReference type="ARBA" id="ARBA00022475"/>
    </source>
</evidence>
<feature type="transmembrane region" description="Helical" evidence="10">
    <location>
        <begin position="143"/>
        <end position="162"/>
    </location>
</feature>
<keyword evidence="6 10" id="KW-0472">Membrane</keyword>
<evidence type="ECO:0000313" key="13">
    <source>
        <dbReference type="Proteomes" id="UP001159428"/>
    </source>
</evidence>
<comment type="similarity">
    <text evidence="9">Belongs to the G-protein coupled receptor 1 family.</text>
</comment>
<organism evidence="12 13">
    <name type="scientific">Pocillopora meandrina</name>
    <dbReference type="NCBI Taxonomy" id="46732"/>
    <lineage>
        <taxon>Eukaryota</taxon>
        <taxon>Metazoa</taxon>
        <taxon>Cnidaria</taxon>
        <taxon>Anthozoa</taxon>
        <taxon>Hexacorallia</taxon>
        <taxon>Scleractinia</taxon>
        <taxon>Astrocoeniina</taxon>
        <taxon>Pocilloporidae</taxon>
        <taxon>Pocillopora</taxon>
    </lineage>
</organism>
<comment type="caution">
    <text evidence="12">The sequence shown here is derived from an EMBL/GenBank/DDBJ whole genome shotgun (WGS) entry which is preliminary data.</text>
</comment>
<evidence type="ECO:0000256" key="8">
    <source>
        <dbReference type="ARBA" id="ARBA00023224"/>
    </source>
</evidence>
<evidence type="ECO:0000256" key="7">
    <source>
        <dbReference type="ARBA" id="ARBA00023170"/>
    </source>
</evidence>
<evidence type="ECO:0000259" key="11">
    <source>
        <dbReference type="PROSITE" id="PS50262"/>
    </source>
</evidence>
<dbReference type="AlphaFoldDB" id="A0AAU9W7H3"/>
<evidence type="ECO:0000313" key="12">
    <source>
        <dbReference type="EMBL" id="CAH3104412.1"/>
    </source>
</evidence>